<evidence type="ECO:0000313" key="3">
    <source>
        <dbReference type="Proteomes" id="UP000010716"/>
    </source>
</evidence>
<dbReference type="Proteomes" id="UP000825179">
    <property type="component" value="Chromosome"/>
</dbReference>
<keyword evidence="4" id="KW-1185">Reference proteome</keyword>
<sequence length="110" mass="12379">MKKWWIFCAVLLAILSGSLIYYYTFHFHPESEAAPRTAGPEQAVYPLQSEQKGKKIIMFILDSMTAPLIDSALEKGTMRASSLISTVLTAGSRLWKRTFSYYSGIMGKFS</sequence>
<evidence type="ECO:0000313" key="1">
    <source>
        <dbReference type="EMBL" id="EGL83024.1"/>
    </source>
</evidence>
<gene>
    <name evidence="1" type="ORF">CathTA2_1467</name>
    <name evidence="2" type="ORF">HUR95_16145</name>
</gene>
<name>F5L6L7_CALTT</name>
<dbReference type="EMBL" id="CP082237">
    <property type="protein sequence ID" value="QZT33729.1"/>
    <property type="molecule type" value="Genomic_DNA"/>
</dbReference>
<reference evidence="2 4" key="2">
    <citation type="journal article" date="2020" name="Extremophiles">
        <title>Genomic analysis of Caldalkalibacillus thermarum TA2.A1 reveals aerobic alkaliphilic metabolism and evolutionary hallmarks linking alkaliphilic bacteria and plant life.</title>
        <authorList>
            <person name="de Jong S.I."/>
            <person name="van den Broek M.A."/>
            <person name="Merkel A.Y."/>
            <person name="de la Torre Cortes P."/>
            <person name="Kalamorz F."/>
            <person name="Cook G.M."/>
            <person name="van Loosdrecht M.C.M."/>
            <person name="McMillan D.G.G."/>
        </authorList>
    </citation>
    <scope>NUCLEOTIDE SEQUENCE [LARGE SCALE GENOMIC DNA]</scope>
    <source>
        <strain evidence="2 4">TA2.A1</strain>
    </source>
</reference>
<organism evidence="1 3">
    <name type="scientific">Caldalkalibacillus thermarum (strain TA2.A1)</name>
    <dbReference type="NCBI Taxonomy" id="986075"/>
    <lineage>
        <taxon>Bacteria</taxon>
        <taxon>Bacillati</taxon>
        <taxon>Bacillota</taxon>
        <taxon>Bacilli</taxon>
        <taxon>Bacillales</taxon>
        <taxon>Bacillaceae</taxon>
        <taxon>Caldalkalibacillus</taxon>
    </lineage>
</organism>
<reference evidence="2" key="3">
    <citation type="submission" date="2021-08" db="EMBL/GenBank/DDBJ databases">
        <authorList>
            <person name="de Jong S."/>
            <person name="van den Broek M."/>
            <person name="Merkel A."/>
            <person name="de la Torre Cortes P."/>
            <person name="Kalamorz F."/>
            <person name="Cook G."/>
            <person name="van Loosdrecht M."/>
            <person name="McMillan D."/>
        </authorList>
    </citation>
    <scope>NUCLEOTIDE SEQUENCE</scope>
    <source>
        <strain evidence="2">TA2.A1</strain>
    </source>
</reference>
<reference evidence="1 3" key="1">
    <citation type="journal article" date="2011" name="J. Bacteriol.">
        <title>Draft genome sequence of the thermoalkaliphilic Caldalkalibacillus thermarum strain TA2.A1.</title>
        <authorList>
            <person name="Kalamorz F."/>
            <person name="Keis S."/>
            <person name="McMillan D.G."/>
            <person name="Olsson K."/>
            <person name="Stanton J.A."/>
            <person name="Stockwell P."/>
            <person name="Black M.A."/>
            <person name="Klingeman D.M."/>
            <person name="Land M.L."/>
            <person name="Han C.S."/>
            <person name="Martin S.L."/>
            <person name="Becher S.A."/>
            <person name="Peddie C.J."/>
            <person name="Morgan H.W."/>
            <person name="Matthies D."/>
            <person name="Preiss L."/>
            <person name="Meier T."/>
            <person name="Brown S.D."/>
            <person name="Cook G.M."/>
        </authorList>
    </citation>
    <scope>NUCLEOTIDE SEQUENCE [LARGE SCALE GENOMIC DNA]</scope>
    <source>
        <strain evidence="1 3">TA2.A1</strain>
    </source>
</reference>
<dbReference type="KEGG" id="cthu:HUR95_16145"/>
<evidence type="ECO:0000313" key="2">
    <source>
        <dbReference type="EMBL" id="QZT33729.1"/>
    </source>
</evidence>
<dbReference type="RefSeq" id="WP_007504421.1">
    <property type="nucleotide sequence ID" value="NZ_AFCE01000129.1"/>
</dbReference>
<evidence type="ECO:0000313" key="4">
    <source>
        <dbReference type="Proteomes" id="UP000825179"/>
    </source>
</evidence>
<dbReference type="AlphaFoldDB" id="F5L6L7"/>
<accession>F5L6L7</accession>
<proteinExistence type="predicted"/>
<dbReference type="Proteomes" id="UP000010716">
    <property type="component" value="Unassembled WGS sequence"/>
</dbReference>
<protein>
    <submittedName>
        <fullName evidence="1">Uncharacterized protein</fullName>
    </submittedName>
</protein>
<dbReference type="EMBL" id="AFCE01000129">
    <property type="protein sequence ID" value="EGL83024.1"/>
    <property type="molecule type" value="Genomic_DNA"/>
</dbReference>